<evidence type="ECO:0000313" key="2">
    <source>
        <dbReference type="EMBL" id="PAX45756.1"/>
    </source>
</evidence>
<dbReference type="Proteomes" id="UP000218238">
    <property type="component" value="Unassembled WGS sequence"/>
</dbReference>
<comment type="caution">
    <text evidence="2">The sequence shown here is derived from an EMBL/GenBank/DDBJ whole genome shotgun (WGS) entry which is preliminary data.</text>
</comment>
<gene>
    <name evidence="2" type="ORF">CK510_30030</name>
</gene>
<keyword evidence="1" id="KW-0732">Signal</keyword>
<dbReference type="AlphaFoldDB" id="A0A2A2TA41"/>
<evidence type="ECO:0000256" key="1">
    <source>
        <dbReference type="SAM" id="SignalP"/>
    </source>
</evidence>
<sequence>MLRRSLLVSAVLLAGSFGFVGSAKAAPGPSVDATVQFGVSLGNTCVWGTTPTVGVLAVNGADDGLETTTPASVNINCNGSALLTVAAPTQLPGTGETTTNNIATLTTSIGTTTDTGTGVSVTSTGINEDVTVSMTADTVASPQVGSYSYEVVVTAAPL</sequence>
<proteinExistence type="predicted"/>
<protein>
    <recommendedName>
        <fullName evidence="4">Spore coat protein U domain-containing protein</fullName>
    </recommendedName>
</protein>
<feature type="signal peptide" evidence="1">
    <location>
        <begin position="1"/>
        <end position="25"/>
    </location>
</feature>
<name>A0A2A2TA41_9CYAN</name>
<dbReference type="EMBL" id="NTFS01000702">
    <property type="protein sequence ID" value="PAX45756.1"/>
    <property type="molecule type" value="Genomic_DNA"/>
</dbReference>
<organism evidence="2 3">
    <name type="scientific">Brunnivagina elsteri CCALA 953</name>
    <dbReference type="NCBI Taxonomy" id="987040"/>
    <lineage>
        <taxon>Bacteria</taxon>
        <taxon>Bacillati</taxon>
        <taxon>Cyanobacteriota</taxon>
        <taxon>Cyanophyceae</taxon>
        <taxon>Nostocales</taxon>
        <taxon>Calotrichaceae</taxon>
        <taxon>Brunnivagina</taxon>
    </lineage>
</organism>
<evidence type="ECO:0008006" key="4">
    <source>
        <dbReference type="Google" id="ProtNLM"/>
    </source>
</evidence>
<reference evidence="2 3" key="1">
    <citation type="submission" date="2017-08" db="EMBL/GenBank/DDBJ databases">
        <title>Draft genome sequence of filamentous cyanobacterium Calothrix elsteri CCALA 953.</title>
        <authorList>
            <person name="Gagunashvili A.N."/>
            <person name="Elster J."/>
            <person name="Andresson O.S."/>
        </authorList>
    </citation>
    <scope>NUCLEOTIDE SEQUENCE [LARGE SCALE GENOMIC DNA]</scope>
    <source>
        <strain evidence="2 3">CCALA 953</strain>
    </source>
</reference>
<keyword evidence="3" id="KW-1185">Reference proteome</keyword>
<accession>A0A2A2TA41</accession>
<feature type="chain" id="PRO_5013127526" description="Spore coat protein U domain-containing protein" evidence="1">
    <location>
        <begin position="26"/>
        <end position="158"/>
    </location>
</feature>
<dbReference type="RefSeq" id="WP_095725075.1">
    <property type="nucleotide sequence ID" value="NZ_NTFS01000702.1"/>
</dbReference>
<evidence type="ECO:0000313" key="3">
    <source>
        <dbReference type="Proteomes" id="UP000218238"/>
    </source>
</evidence>